<organism evidence="3 4">
    <name type="scientific">Microbulbifer yueqingensis</name>
    <dbReference type="NCBI Taxonomy" id="658219"/>
    <lineage>
        <taxon>Bacteria</taxon>
        <taxon>Pseudomonadati</taxon>
        <taxon>Pseudomonadota</taxon>
        <taxon>Gammaproteobacteria</taxon>
        <taxon>Cellvibrionales</taxon>
        <taxon>Microbulbiferaceae</taxon>
        <taxon>Microbulbifer</taxon>
    </lineage>
</organism>
<gene>
    <name evidence="3" type="ORF">SAMN05216212_2655</name>
</gene>
<feature type="transmembrane region" description="Helical" evidence="2">
    <location>
        <begin position="78"/>
        <end position="100"/>
    </location>
</feature>
<proteinExistence type="predicted"/>
<protein>
    <recommendedName>
        <fullName evidence="5">Anti-sigma-K factor RskA</fullName>
    </recommendedName>
</protein>
<accession>A0A1G9CX11</accession>
<dbReference type="STRING" id="658219.SAMN05216212_2655"/>
<evidence type="ECO:0008006" key="5">
    <source>
        <dbReference type="Google" id="ProtNLM"/>
    </source>
</evidence>
<keyword evidence="2" id="KW-0812">Transmembrane</keyword>
<evidence type="ECO:0000256" key="2">
    <source>
        <dbReference type="SAM" id="Phobius"/>
    </source>
</evidence>
<name>A0A1G9CX11_9GAMM</name>
<keyword evidence="2" id="KW-1133">Transmembrane helix</keyword>
<evidence type="ECO:0000313" key="4">
    <source>
        <dbReference type="Proteomes" id="UP000199305"/>
    </source>
</evidence>
<keyword evidence="2" id="KW-0472">Membrane</keyword>
<dbReference type="AlphaFoldDB" id="A0A1G9CX11"/>
<feature type="region of interest" description="Disordered" evidence="1">
    <location>
        <begin position="1"/>
        <end position="22"/>
    </location>
</feature>
<dbReference type="Proteomes" id="UP000199305">
    <property type="component" value="Unassembled WGS sequence"/>
</dbReference>
<dbReference type="EMBL" id="FNFH01000005">
    <property type="protein sequence ID" value="SDK56190.1"/>
    <property type="molecule type" value="Genomic_DNA"/>
</dbReference>
<evidence type="ECO:0000256" key="1">
    <source>
        <dbReference type="SAM" id="MobiDB-lite"/>
    </source>
</evidence>
<evidence type="ECO:0000313" key="3">
    <source>
        <dbReference type="EMBL" id="SDK56190.1"/>
    </source>
</evidence>
<reference evidence="4" key="1">
    <citation type="submission" date="2016-10" db="EMBL/GenBank/DDBJ databases">
        <authorList>
            <person name="Varghese N."/>
            <person name="Submissions S."/>
        </authorList>
    </citation>
    <scope>NUCLEOTIDE SEQUENCE [LARGE SCALE GENOMIC DNA]</scope>
    <source>
        <strain evidence="4">CGMCC 1.10658</strain>
    </source>
</reference>
<keyword evidence="4" id="KW-1185">Reference proteome</keyword>
<feature type="compositionally biased region" description="Polar residues" evidence="1">
    <location>
        <begin position="1"/>
        <end position="14"/>
    </location>
</feature>
<sequence length="214" mass="22889">MARQQTMRNTQSEQAAFEHPLHPGGHRCSACSELEADVELLQALRGMPVPAPGDGFEARMLAGALQARVAPGFRPLRWPLAAAAILLLGLSFAVSVLTQWGRPAGELLADEQSPGLVPRPIHIQLDSPRQLLGATIRLRLPANAILQGYRARRVLEWQADIPAGGNRLSLPLLVPADAEGTILLEVEHGGARKALRLPLPSAPGNDSVETITTT</sequence>